<evidence type="ECO:0000313" key="2">
    <source>
        <dbReference type="Proteomes" id="UP000633278"/>
    </source>
</evidence>
<name>A0A917HZQ0_9FLAO</name>
<dbReference type="EMBL" id="BMJW01000002">
    <property type="protein sequence ID" value="GGG98335.1"/>
    <property type="molecule type" value="Genomic_DNA"/>
</dbReference>
<keyword evidence="2" id="KW-1185">Reference proteome</keyword>
<gene>
    <name evidence="1" type="ORF">GCM10011416_15550</name>
</gene>
<dbReference type="Proteomes" id="UP000633278">
    <property type="component" value="Unassembled WGS sequence"/>
</dbReference>
<proteinExistence type="predicted"/>
<accession>A0A917HZQ0</accession>
<comment type="caution">
    <text evidence="1">The sequence shown here is derived from an EMBL/GenBank/DDBJ whole genome shotgun (WGS) entry which is preliminary data.</text>
</comment>
<protein>
    <submittedName>
        <fullName evidence="1">Uncharacterized protein</fullName>
    </submittedName>
</protein>
<reference evidence="1" key="2">
    <citation type="submission" date="2020-09" db="EMBL/GenBank/DDBJ databases">
        <authorList>
            <person name="Sun Q."/>
            <person name="Zhou Y."/>
        </authorList>
    </citation>
    <scope>NUCLEOTIDE SEQUENCE</scope>
    <source>
        <strain evidence="1">CGMCC 1.15763</strain>
    </source>
</reference>
<dbReference type="AlphaFoldDB" id="A0A917HZQ0"/>
<organism evidence="1 2">
    <name type="scientific">Polaribacter pacificus</name>
    <dbReference type="NCBI Taxonomy" id="1775173"/>
    <lineage>
        <taxon>Bacteria</taxon>
        <taxon>Pseudomonadati</taxon>
        <taxon>Bacteroidota</taxon>
        <taxon>Flavobacteriia</taxon>
        <taxon>Flavobacteriales</taxon>
        <taxon>Flavobacteriaceae</taxon>
    </lineage>
</organism>
<evidence type="ECO:0000313" key="1">
    <source>
        <dbReference type="EMBL" id="GGG98335.1"/>
    </source>
</evidence>
<sequence length="524" mass="61418">MDSFIDDILNILLDENKSSLFNEKDLVGVKTVMADSYYNNQQVLVKISNNESFRTKFGSSKLIFNLIEDLIQSDNEEIDLVNLIDKLKVINQFEVNFFNNIIYGTSLKFILELIKKIKPKYNQITGKEGSKLYEELFPILYKFYKVIIEEIKINSSNQATFQQLYNEIKAAFVEQNYKNALTYFRYYYLFSNNLKNNIINFNDIINSISQYLNSSQTPDNIKKTISTFTSVKLLLENLTYRDVIFNRAKTQHDFAKEFYLDFDKQKQQELIEQWVPLNGSKDFKIFEDILENIKFKVPEPKKLAIKLLNSTGRSNLLAEKEKLYNLFFKINLSKEFDYSTYSQQIITNICSTNIDYHNLGMKQLEVNRNRIIEFDLKTNCEKALITNFLPNVTQYHQQIANLLNIGIGMKKVLNDTIRDNPNIRNIIVNYLMTAGSNTFFSVLKPNLFKTNYLLISKQFLNNAATQLRNNKGLINNYKSILIMQLSKYFKDLELEFINLVESYNLNLNQEKDQIIVDIEDILSD</sequence>
<reference evidence="1" key="1">
    <citation type="journal article" date="2014" name="Int. J. Syst. Evol. Microbiol.">
        <title>Complete genome sequence of Corynebacterium casei LMG S-19264T (=DSM 44701T), isolated from a smear-ripened cheese.</title>
        <authorList>
            <consortium name="US DOE Joint Genome Institute (JGI-PGF)"/>
            <person name="Walter F."/>
            <person name="Albersmeier A."/>
            <person name="Kalinowski J."/>
            <person name="Ruckert C."/>
        </authorList>
    </citation>
    <scope>NUCLEOTIDE SEQUENCE</scope>
    <source>
        <strain evidence="1">CGMCC 1.15763</strain>
    </source>
</reference>